<dbReference type="GO" id="GO:0043531">
    <property type="term" value="F:ADP binding"/>
    <property type="evidence" value="ECO:0007669"/>
    <property type="project" value="InterPro"/>
</dbReference>
<dbReference type="InterPro" id="IPR002182">
    <property type="entry name" value="NB-ARC"/>
</dbReference>
<evidence type="ECO:0000313" key="3">
    <source>
        <dbReference type="Proteomes" id="UP001157006"/>
    </source>
</evidence>
<name>A0AAV0Z379_VICFA</name>
<dbReference type="AlphaFoldDB" id="A0AAV0Z379"/>
<dbReference type="GO" id="GO:0006952">
    <property type="term" value="P:defense response"/>
    <property type="evidence" value="ECO:0007669"/>
    <property type="project" value="InterPro"/>
</dbReference>
<gene>
    <name evidence="2" type="ORF">VFH_I068920</name>
</gene>
<dbReference type="PANTHER" id="PTHR11017">
    <property type="entry name" value="LEUCINE-RICH REPEAT-CONTAINING PROTEIN"/>
    <property type="match status" value="1"/>
</dbReference>
<dbReference type="Pfam" id="PF00931">
    <property type="entry name" value="NB-ARC"/>
    <property type="match status" value="1"/>
</dbReference>
<dbReference type="InterPro" id="IPR044974">
    <property type="entry name" value="Disease_R_plants"/>
</dbReference>
<feature type="domain" description="NB-ARC" evidence="1">
    <location>
        <begin position="61"/>
        <end position="172"/>
    </location>
</feature>
<dbReference type="PRINTS" id="PR00364">
    <property type="entry name" value="DISEASERSIST"/>
</dbReference>
<dbReference type="EMBL" id="OX451735">
    <property type="protein sequence ID" value="CAI8592990.1"/>
    <property type="molecule type" value="Genomic_DNA"/>
</dbReference>
<evidence type="ECO:0000259" key="1">
    <source>
        <dbReference type="Pfam" id="PF00931"/>
    </source>
</evidence>
<dbReference type="Gene3D" id="1.10.8.430">
    <property type="entry name" value="Helical domain of apoptotic protease-activating factors"/>
    <property type="match status" value="1"/>
</dbReference>
<keyword evidence="3" id="KW-1185">Reference proteome</keyword>
<reference evidence="2 3" key="1">
    <citation type="submission" date="2023-01" db="EMBL/GenBank/DDBJ databases">
        <authorList>
            <person name="Kreplak J."/>
        </authorList>
    </citation>
    <scope>NUCLEOTIDE SEQUENCE [LARGE SCALE GENOMIC DNA]</scope>
</reference>
<evidence type="ECO:0000313" key="2">
    <source>
        <dbReference type="EMBL" id="CAI8592990.1"/>
    </source>
</evidence>
<dbReference type="InterPro" id="IPR027417">
    <property type="entry name" value="P-loop_NTPase"/>
</dbReference>
<protein>
    <recommendedName>
        <fullName evidence="1">NB-ARC domain-containing protein</fullName>
    </recommendedName>
</protein>
<sequence length="377" mass="42736">MNAMKVLANLVDWDVRNMPESIEIETIVQAVIKTLNHKFSGFTSDLVGMQPHIKELEKFLKLSSKDDGFWVLGIWGMSGVGKTTHATLLYDRISYQFDARCFINNTSKLYMDGGIVAVQRQILGQALDERNLDSYDTCEIAGIMLSRLQSGLKVLLVLDNVDQLEQLQELVPLLNSSDASELFFRKAFKGEYQSSNCVELIPEILKYVQNLPLAIKVVGSFLCTRDATQWRDALDRLKNNPDNKIMDVLQMSADGLQHENLGKKLFGTAISMTQYCGVSIWRCNDFYHVMETKTGTYNNVKAVVLDQKENFSKCRAEGFSNMSNLVLLMLYHNNFSGNLDFLSNNLCYLLWHGYPFISLPSNFEPVCLVELNRPDSS</sequence>
<accession>A0AAV0Z379</accession>
<proteinExistence type="predicted"/>
<dbReference type="PANTHER" id="PTHR11017:SF290">
    <property type="entry name" value="ADP-RIBOSYL CYCLASE_CYCLIC ADP-RIBOSE HYDROLASE"/>
    <property type="match status" value="1"/>
</dbReference>
<dbReference type="Proteomes" id="UP001157006">
    <property type="component" value="Chromosome 1S"/>
</dbReference>
<dbReference type="InterPro" id="IPR042197">
    <property type="entry name" value="Apaf_helical"/>
</dbReference>
<dbReference type="Gene3D" id="3.40.50.300">
    <property type="entry name" value="P-loop containing nucleotide triphosphate hydrolases"/>
    <property type="match status" value="1"/>
</dbReference>
<dbReference type="SUPFAM" id="SSF52540">
    <property type="entry name" value="P-loop containing nucleoside triphosphate hydrolases"/>
    <property type="match status" value="1"/>
</dbReference>
<organism evidence="2 3">
    <name type="scientific">Vicia faba</name>
    <name type="common">Broad bean</name>
    <name type="synonym">Faba vulgaris</name>
    <dbReference type="NCBI Taxonomy" id="3906"/>
    <lineage>
        <taxon>Eukaryota</taxon>
        <taxon>Viridiplantae</taxon>
        <taxon>Streptophyta</taxon>
        <taxon>Embryophyta</taxon>
        <taxon>Tracheophyta</taxon>
        <taxon>Spermatophyta</taxon>
        <taxon>Magnoliopsida</taxon>
        <taxon>eudicotyledons</taxon>
        <taxon>Gunneridae</taxon>
        <taxon>Pentapetalae</taxon>
        <taxon>rosids</taxon>
        <taxon>fabids</taxon>
        <taxon>Fabales</taxon>
        <taxon>Fabaceae</taxon>
        <taxon>Papilionoideae</taxon>
        <taxon>50 kb inversion clade</taxon>
        <taxon>NPAAA clade</taxon>
        <taxon>Hologalegina</taxon>
        <taxon>IRL clade</taxon>
        <taxon>Fabeae</taxon>
        <taxon>Vicia</taxon>
    </lineage>
</organism>